<dbReference type="EMBL" id="RHPJ01000004">
    <property type="protein sequence ID" value="TGO04104.1"/>
    <property type="molecule type" value="Genomic_DNA"/>
</dbReference>
<organism evidence="8 9">
    <name type="scientific">Serinibacter arcticus</name>
    <dbReference type="NCBI Taxonomy" id="1655435"/>
    <lineage>
        <taxon>Bacteria</taxon>
        <taxon>Bacillati</taxon>
        <taxon>Actinomycetota</taxon>
        <taxon>Actinomycetes</taxon>
        <taxon>Micrococcales</taxon>
        <taxon>Beutenbergiaceae</taxon>
        <taxon>Serinibacter</taxon>
    </lineage>
</organism>
<accession>A0A4Z1DX38</accession>
<evidence type="ECO:0000313" key="9">
    <source>
        <dbReference type="Proteomes" id="UP000297318"/>
    </source>
</evidence>
<feature type="transmembrane region" description="Helical" evidence="6">
    <location>
        <begin position="12"/>
        <end position="30"/>
    </location>
</feature>
<dbReference type="RefSeq" id="WP_135850704.1">
    <property type="nucleotide sequence ID" value="NZ_RHPJ01000004.1"/>
</dbReference>
<dbReference type="PANTHER" id="PTHR38459:SF1">
    <property type="entry name" value="PROPHAGE BACTOPRENOL-LINKED GLUCOSE TRANSLOCASE HOMOLOG"/>
    <property type="match status" value="1"/>
</dbReference>
<evidence type="ECO:0000256" key="6">
    <source>
        <dbReference type="SAM" id="Phobius"/>
    </source>
</evidence>
<feature type="transmembrane region" description="Helical" evidence="6">
    <location>
        <begin position="42"/>
        <end position="59"/>
    </location>
</feature>
<feature type="transmembrane region" description="Helical" evidence="6">
    <location>
        <begin position="113"/>
        <end position="130"/>
    </location>
</feature>
<keyword evidence="4 6" id="KW-1133">Transmembrane helix</keyword>
<evidence type="ECO:0000313" key="8">
    <source>
        <dbReference type="EMBL" id="TGO04104.1"/>
    </source>
</evidence>
<dbReference type="GO" id="GO:0000271">
    <property type="term" value="P:polysaccharide biosynthetic process"/>
    <property type="evidence" value="ECO:0007669"/>
    <property type="project" value="InterPro"/>
</dbReference>
<dbReference type="PANTHER" id="PTHR38459">
    <property type="entry name" value="PROPHAGE BACTOPRENOL-LINKED GLUCOSE TRANSLOCASE HOMOLOG"/>
    <property type="match status" value="1"/>
</dbReference>
<dbReference type="AlphaFoldDB" id="A0A4Z1DX38"/>
<name>A0A4Z1DX38_9MICO</name>
<dbReference type="Proteomes" id="UP000297318">
    <property type="component" value="Unassembled WGS sequence"/>
</dbReference>
<dbReference type="OrthoDB" id="9807815at2"/>
<protein>
    <submittedName>
        <fullName evidence="8">Putative integral membrane protein</fullName>
    </submittedName>
</protein>
<comment type="subcellular location">
    <subcellularLocation>
        <location evidence="1">Membrane</location>
        <topology evidence="1">Multi-pass membrane protein</topology>
    </subcellularLocation>
</comment>
<evidence type="ECO:0000256" key="4">
    <source>
        <dbReference type="ARBA" id="ARBA00022989"/>
    </source>
</evidence>
<sequence>MWRALVAELAKFGVVGAVAYVVDVGLFNLLRYGPGEVLGEKPLTAKIIAAVVATVVAWVGNRQWTFADRRMTSKTREFIAYAIVNVAGMGVAVASLWVSHYVLGFTSPFADNLSANVIGVGLGTIVRYLGYRLLVFRGEPVPAGKAGVSSAPRP</sequence>
<dbReference type="InterPro" id="IPR007267">
    <property type="entry name" value="GtrA_DPMS_TM"/>
</dbReference>
<dbReference type="InterPro" id="IPR051401">
    <property type="entry name" value="GtrA_CellWall_Glycosyl"/>
</dbReference>
<feature type="domain" description="GtrA/DPMS transmembrane" evidence="7">
    <location>
        <begin position="11"/>
        <end position="136"/>
    </location>
</feature>
<evidence type="ECO:0000259" key="7">
    <source>
        <dbReference type="Pfam" id="PF04138"/>
    </source>
</evidence>
<evidence type="ECO:0000256" key="3">
    <source>
        <dbReference type="ARBA" id="ARBA00022692"/>
    </source>
</evidence>
<proteinExistence type="inferred from homology"/>
<keyword evidence="3 6" id="KW-0812">Transmembrane</keyword>
<dbReference type="GO" id="GO:0005886">
    <property type="term" value="C:plasma membrane"/>
    <property type="evidence" value="ECO:0007669"/>
    <property type="project" value="TreeGrafter"/>
</dbReference>
<feature type="transmembrane region" description="Helical" evidence="6">
    <location>
        <begin position="79"/>
        <end position="101"/>
    </location>
</feature>
<comment type="similarity">
    <text evidence="2">Belongs to the GtrA family.</text>
</comment>
<evidence type="ECO:0000256" key="5">
    <source>
        <dbReference type="ARBA" id="ARBA00023136"/>
    </source>
</evidence>
<dbReference type="Pfam" id="PF04138">
    <property type="entry name" value="GtrA_DPMS_TM"/>
    <property type="match status" value="1"/>
</dbReference>
<gene>
    <name evidence="8" type="ORF">SERN_2695</name>
</gene>
<keyword evidence="9" id="KW-1185">Reference proteome</keyword>
<evidence type="ECO:0000256" key="1">
    <source>
        <dbReference type="ARBA" id="ARBA00004141"/>
    </source>
</evidence>
<keyword evidence="5 6" id="KW-0472">Membrane</keyword>
<comment type="caution">
    <text evidence="8">The sequence shown here is derived from an EMBL/GenBank/DDBJ whole genome shotgun (WGS) entry which is preliminary data.</text>
</comment>
<evidence type="ECO:0000256" key="2">
    <source>
        <dbReference type="ARBA" id="ARBA00009399"/>
    </source>
</evidence>
<reference evidence="8 9" key="1">
    <citation type="submission" date="2018-11" db="EMBL/GenBank/DDBJ databases">
        <title>Complete genome sequencing of the Actinobacteria Serinibacter sp. K3-2.</title>
        <authorList>
            <person name="Rakitin A.L."/>
            <person name="Beletsky A.V."/>
            <person name="Mardanov A.V."/>
            <person name="Ravin N.V."/>
            <person name="Gromova A.S."/>
            <person name="Filippova S.N."/>
            <person name="Gal'Chenko V.F."/>
        </authorList>
    </citation>
    <scope>NUCLEOTIDE SEQUENCE [LARGE SCALE GENOMIC DNA]</scope>
    <source>
        <strain evidence="8 9">K3-2</strain>
    </source>
</reference>